<gene>
    <name evidence="1" type="ORF">ARMOST_12186</name>
</gene>
<evidence type="ECO:0000313" key="2">
    <source>
        <dbReference type="Proteomes" id="UP000219338"/>
    </source>
</evidence>
<name>A0A284RJA9_ARMOS</name>
<evidence type="ECO:0000313" key="1">
    <source>
        <dbReference type="EMBL" id="SJL08815.1"/>
    </source>
</evidence>
<dbReference type="AlphaFoldDB" id="A0A284RJA9"/>
<dbReference type="EMBL" id="FUEG01000009">
    <property type="protein sequence ID" value="SJL08815.1"/>
    <property type="molecule type" value="Genomic_DNA"/>
</dbReference>
<accession>A0A284RJA9</accession>
<protein>
    <submittedName>
        <fullName evidence="1">Uncharacterized protein</fullName>
    </submittedName>
</protein>
<dbReference type="Proteomes" id="UP000219338">
    <property type="component" value="Unassembled WGS sequence"/>
</dbReference>
<reference evidence="2" key="1">
    <citation type="journal article" date="2017" name="Nat. Ecol. Evol.">
        <title>Genome expansion and lineage-specific genetic innovations in the forest pathogenic fungi Armillaria.</title>
        <authorList>
            <person name="Sipos G."/>
            <person name="Prasanna A.N."/>
            <person name="Walter M.C."/>
            <person name="O'Connor E."/>
            <person name="Balint B."/>
            <person name="Krizsan K."/>
            <person name="Kiss B."/>
            <person name="Hess J."/>
            <person name="Varga T."/>
            <person name="Slot J."/>
            <person name="Riley R."/>
            <person name="Boka B."/>
            <person name="Rigling D."/>
            <person name="Barry K."/>
            <person name="Lee J."/>
            <person name="Mihaltcheva S."/>
            <person name="LaButti K."/>
            <person name="Lipzen A."/>
            <person name="Waldron R."/>
            <person name="Moloney N.M."/>
            <person name="Sperisen C."/>
            <person name="Kredics L."/>
            <person name="Vagvoelgyi C."/>
            <person name="Patrignani A."/>
            <person name="Fitzpatrick D."/>
            <person name="Nagy I."/>
            <person name="Doyle S."/>
            <person name="Anderson J.B."/>
            <person name="Grigoriev I.V."/>
            <person name="Gueldener U."/>
            <person name="Muensterkoetter M."/>
            <person name="Nagy L.G."/>
        </authorList>
    </citation>
    <scope>NUCLEOTIDE SEQUENCE [LARGE SCALE GENOMIC DNA]</scope>
    <source>
        <strain evidence="2">C18/9</strain>
    </source>
</reference>
<organism evidence="1 2">
    <name type="scientific">Armillaria ostoyae</name>
    <name type="common">Armillaria root rot fungus</name>
    <dbReference type="NCBI Taxonomy" id="47428"/>
    <lineage>
        <taxon>Eukaryota</taxon>
        <taxon>Fungi</taxon>
        <taxon>Dikarya</taxon>
        <taxon>Basidiomycota</taxon>
        <taxon>Agaricomycotina</taxon>
        <taxon>Agaricomycetes</taxon>
        <taxon>Agaricomycetidae</taxon>
        <taxon>Agaricales</taxon>
        <taxon>Marasmiineae</taxon>
        <taxon>Physalacriaceae</taxon>
        <taxon>Armillaria</taxon>
    </lineage>
</organism>
<proteinExistence type="predicted"/>
<keyword evidence="2" id="KW-1185">Reference proteome</keyword>
<sequence>MLPEPPVGVGLFDYGDDVPGCEGEVVWVRGAEVVCPECLAWTTAGAGGGREGDLKVDERTEAGAEVAWSTGLSVEQMGIFFRRPVLLMEKLGERTTRKRTIRKEDLGNVGIAGLIHAYMWFCAKTYSALAMPVTTDSGPSTLIVRGTLCRGKL</sequence>